<dbReference type="PANTHER" id="PTHR43713">
    <property type="entry name" value="GLUTAMATE-1-SEMIALDEHYDE 2,1-AMINOMUTASE"/>
    <property type="match status" value="1"/>
</dbReference>
<evidence type="ECO:0000256" key="2">
    <source>
        <dbReference type="ARBA" id="ARBA00004819"/>
    </source>
</evidence>
<keyword evidence="4 7" id="KW-0663">Pyridoxal phosphate</keyword>
<comment type="pathway">
    <text evidence="2">Porphyrin-containing compound metabolism; protoporphyrin-IX biosynthesis; 5-aminolevulinate from L-glutamyl-tRNA(Glu): step 2/2.</text>
</comment>
<dbReference type="GO" id="GO:0030170">
    <property type="term" value="F:pyridoxal phosphate binding"/>
    <property type="evidence" value="ECO:0007669"/>
    <property type="project" value="InterPro"/>
</dbReference>
<accession>A0A9D7XKS1</accession>
<dbReference type="InterPro" id="IPR015421">
    <property type="entry name" value="PyrdxlP-dep_Trfase_major"/>
</dbReference>
<gene>
    <name evidence="7" type="primary">hemL</name>
    <name evidence="8" type="ORF">IPP58_05320</name>
</gene>
<dbReference type="Gene3D" id="3.40.640.10">
    <property type="entry name" value="Type I PLP-dependent aspartate aminotransferase-like (Major domain)"/>
    <property type="match status" value="1"/>
</dbReference>
<dbReference type="SUPFAM" id="SSF53383">
    <property type="entry name" value="PLP-dependent transferases"/>
    <property type="match status" value="1"/>
</dbReference>
<comment type="catalytic activity">
    <reaction evidence="7">
        <text>(S)-4-amino-5-oxopentanoate = 5-aminolevulinate</text>
        <dbReference type="Rhea" id="RHEA:14265"/>
        <dbReference type="ChEBI" id="CHEBI:57501"/>
        <dbReference type="ChEBI" id="CHEBI:356416"/>
        <dbReference type="EC" id="5.4.3.8"/>
    </reaction>
</comment>
<evidence type="ECO:0000256" key="4">
    <source>
        <dbReference type="ARBA" id="ARBA00022898"/>
    </source>
</evidence>
<comment type="subcellular location">
    <subcellularLocation>
        <location evidence="7">Cytoplasm</location>
    </subcellularLocation>
</comment>
<dbReference type="InterPro" id="IPR005814">
    <property type="entry name" value="Aminotrans_3"/>
</dbReference>
<dbReference type="InterPro" id="IPR015424">
    <property type="entry name" value="PyrdxlP-dep_Trfase"/>
</dbReference>
<dbReference type="PANTHER" id="PTHR43713:SF3">
    <property type="entry name" value="GLUTAMATE-1-SEMIALDEHYDE 2,1-AMINOMUTASE 1, CHLOROPLASTIC-RELATED"/>
    <property type="match status" value="1"/>
</dbReference>
<dbReference type="HAMAP" id="MF_00375">
    <property type="entry name" value="HemL_aminotrans_3"/>
    <property type="match status" value="1"/>
</dbReference>
<dbReference type="AlphaFoldDB" id="A0A9D7XKS1"/>
<proteinExistence type="inferred from homology"/>
<evidence type="ECO:0000313" key="8">
    <source>
        <dbReference type="EMBL" id="MBK9795904.1"/>
    </source>
</evidence>
<keyword evidence="7" id="KW-0963">Cytoplasm</keyword>
<dbReference type="InterPro" id="IPR015422">
    <property type="entry name" value="PyrdxlP-dep_Trfase_small"/>
</dbReference>
<comment type="similarity">
    <text evidence="3 7">Belongs to the class-III pyridoxal-phosphate-dependent aminotransferase family. HemL subfamily.</text>
</comment>
<reference evidence="8" key="1">
    <citation type="submission" date="2020-10" db="EMBL/GenBank/DDBJ databases">
        <title>Connecting structure to function with the recovery of over 1000 high-quality activated sludge metagenome-assembled genomes encoding full-length rRNA genes using long-read sequencing.</title>
        <authorList>
            <person name="Singleton C.M."/>
            <person name="Petriglieri F."/>
            <person name="Kristensen J.M."/>
            <person name="Kirkegaard R.H."/>
            <person name="Michaelsen T.Y."/>
            <person name="Andersen M.H."/>
            <person name="Karst S.M."/>
            <person name="Dueholm M.S."/>
            <person name="Nielsen P.H."/>
            <person name="Albertsen M."/>
        </authorList>
    </citation>
    <scope>NUCLEOTIDE SEQUENCE</scope>
    <source>
        <strain evidence="8">Skiv_18-Q3-R9-52_MAXAC.067</strain>
    </source>
</reference>
<dbReference type="InterPro" id="IPR004639">
    <property type="entry name" value="4pyrrol_synth_GluAld_NH2Trfase"/>
</dbReference>
<comment type="subunit">
    <text evidence="7">Homodimer.</text>
</comment>
<evidence type="ECO:0000256" key="6">
    <source>
        <dbReference type="ARBA" id="ARBA00023244"/>
    </source>
</evidence>
<dbReference type="Proteomes" id="UP000886657">
    <property type="component" value="Unassembled WGS sequence"/>
</dbReference>
<name>A0A9D7XKS1_9BACT</name>
<dbReference type="EMBL" id="JADKIO010000005">
    <property type="protein sequence ID" value="MBK9795904.1"/>
    <property type="molecule type" value="Genomic_DNA"/>
</dbReference>
<keyword evidence="5 7" id="KW-0413">Isomerase</keyword>
<dbReference type="CDD" id="cd00610">
    <property type="entry name" value="OAT_like"/>
    <property type="match status" value="1"/>
</dbReference>
<evidence type="ECO:0000256" key="7">
    <source>
        <dbReference type="HAMAP-Rule" id="MF_00375"/>
    </source>
</evidence>
<evidence type="ECO:0000313" key="9">
    <source>
        <dbReference type="Proteomes" id="UP000886657"/>
    </source>
</evidence>
<keyword evidence="6 7" id="KW-0627">Porphyrin biosynthesis</keyword>
<comment type="caution">
    <text evidence="8">The sequence shown here is derived from an EMBL/GenBank/DDBJ whole genome shotgun (WGS) entry which is preliminary data.</text>
</comment>
<evidence type="ECO:0000256" key="5">
    <source>
        <dbReference type="ARBA" id="ARBA00023235"/>
    </source>
</evidence>
<evidence type="ECO:0000256" key="3">
    <source>
        <dbReference type="ARBA" id="ARBA00008981"/>
    </source>
</evidence>
<dbReference type="NCBIfam" id="NF000818">
    <property type="entry name" value="PRK00062.1"/>
    <property type="match status" value="1"/>
</dbReference>
<sequence length="418" mass="44428">MSNESLFQEALTHFPGGVSSPVRAFRAVGGTPKFFKKASGAWFEDEDGIRFLDLCMSWGPLILGHAHPDILAAVNEAMQEGLTFGAPSRRELMLARKIKEMVPFIEKMRFVSSGTEAVMSALRAARGFTGRERILKFEGCYHGHSDGLLVKAGSGLITFGAPTSAGVPKAIAELTSVVTLDDLETLERTFAEIGNELAAAIIEPIPANNGLLLQRPEFLQRLRELCTKHGVVLIFDEVISGFRVAPGGAAERLGITPDLGTYGKIIGGGMPVGLYGGRKDIMGVVAPDGPVYQAGTLSGNPVAMAAGLATMEKLSPAFYAGLEATAAKWAAAFETIPGLHCPRYGSLLWPLFQDGVRRSDAVKGEAISTFNRLHKALLGQGVYLPPSGYEVAFLGSAHGEAELAHFQKAVAAVAKDFA</sequence>
<dbReference type="Pfam" id="PF00202">
    <property type="entry name" value="Aminotran_3"/>
    <property type="match status" value="1"/>
</dbReference>
<feature type="modified residue" description="N6-(pyridoxal phosphate)lysine" evidence="7">
    <location>
        <position position="264"/>
    </location>
</feature>
<dbReference type="GO" id="GO:0042286">
    <property type="term" value="F:glutamate-1-semialdehyde 2,1-aminomutase activity"/>
    <property type="evidence" value="ECO:0007669"/>
    <property type="project" value="UniProtKB-UniRule"/>
</dbReference>
<organism evidence="8 9">
    <name type="scientific">Candidatus Geothrix skivensis</name>
    <dbReference type="NCBI Taxonomy" id="2954439"/>
    <lineage>
        <taxon>Bacteria</taxon>
        <taxon>Pseudomonadati</taxon>
        <taxon>Acidobacteriota</taxon>
        <taxon>Holophagae</taxon>
        <taxon>Holophagales</taxon>
        <taxon>Holophagaceae</taxon>
        <taxon>Geothrix</taxon>
    </lineage>
</organism>
<dbReference type="GO" id="GO:0005737">
    <property type="term" value="C:cytoplasm"/>
    <property type="evidence" value="ECO:0007669"/>
    <property type="project" value="UniProtKB-SubCell"/>
</dbReference>
<dbReference type="GO" id="GO:0006782">
    <property type="term" value="P:protoporphyrinogen IX biosynthetic process"/>
    <property type="evidence" value="ECO:0007669"/>
    <property type="project" value="UniProtKB-UniRule"/>
</dbReference>
<dbReference type="FunFam" id="3.40.640.10:FF:000021">
    <property type="entry name" value="Glutamate-1-semialdehyde 2,1-aminomutase"/>
    <property type="match status" value="1"/>
</dbReference>
<dbReference type="Gene3D" id="3.90.1150.10">
    <property type="entry name" value="Aspartate Aminotransferase, domain 1"/>
    <property type="match status" value="1"/>
</dbReference>
<dbReference type="GO" id="GO:0008483">
    <property type="term" value="F:transaminase activity"/>
    <property type="evidence" value="ECO:0007669"/>
    <property type="project" value="InterPro"/>
</dbReference>
<evidence type="ECO:0000256" key="1">
    <source>
        <dbReference type="ARBA" id="ARBA00001933"/>
    </source>
</evidence>
<dbReference type="EC" id="5.4.3.8" evidence="7"/>
<protein>
    <recommendedName>
        <fullName evidence="7">Glutamate-1-semialdehyde 2,1-aminomutase</fullName>
        <shortName evidence="7">GSA</shortName>
        <ecNumber evidence="7">5.4.3.8</ecNumber>
    </recommendedName>
    <alternativeName>
        <fullName evidence="7">Glutamate-1-semialdehyde aminotransferase</fullName>
        <shortName evidence="7">GSA-AT</shortName>
    </alternativeName>
</protein>
<comment type="cofactor">
    <cofactor evidence="1 7">
        <name>pyridoxal 5'-phosphate</name>
        <dbReference type="ChEBI" id="CHEBI:597326"/>
    </cofactor>
</comment>